<dbReference type="SUPFAM" id="SSF51690">
    <property type="entry name" value="Nicotinate/Quinolinate PRTase C-terminal domain-like"/>
    <property type="match status" value="1"/>
</dbReference>
<evidence type="ECO:0000256" key="4">
    <source>
        <dbReference type="ARBA" id="ARBA00022553"/>
    </source>
</evidence>
<dbReference type="Gene3D" id="3.20.20.70">
    <property type="entry name" value="Aldolase class I"/>
    <property type="match status" value="1"/>
</dbReference>
<comment type="catalytic activity">
    <reaction evidence="8 9">
        <text>5-phospho-alpha-D-ribose 1-diphosphate + nicotinate + ATP + H2O = nicotinate beta-D-ribonucleotide + ADP + phosphate + diphosphate</text>
        <dbReference type="Rhea" id="RHEA:36163"/>
        <dbReference type="ChEBI" id="CHEBI:15377"/>
        <dbReference type="ChEBI" id="CHEBI:30616"/>
        <dbReference type="ChEBI" id="CHEBI:32544"/>
        <dbReference type="ChEBI" id="CHEBI:33019"/>
        <dbReference type="ChEBI" id="CHEBI:43474"/>
        <dbReference type="ChEBI" id="CHEBI:57502"/>
        <dbReference type="ChEBI" id="CHEBI:58017"/>
        <dbReference type="ChEBI" id="CHEBI:456216"/>
        <dbReference type="EC" id="6.3.4.21"/>
    </reaction>
</comment>
<dbReference type="GO" id="GO:0047280">
    <property type="term" value="F:nicotinamide phosphoribosyltransferase activity"/>
    <property type="evidence" value="ECO:0007669"/>
    <property type="project" value="UniProtKB-ARBA"/>
</dbReference>
<dbReference type="UniPathway" id="UPA00253">
    <property type="reaction ID" value="UER00457"/>
</dbReference>
<dbReference type="InterPro" id="IPR007229">
    <property type="entry name" value="Nic_PRibTrfase-Fam"/>
</dbReference>
<dbReference type="Proteomes" id="UP000197025">
    <property type="component" value="Unassembled WGS sequence"/>
</dbReference>
<dbReference type="SUPFAM" id="SSF54675">
    <property type="entry name" value="Nicotinate/Quinolinate PRTase N-terminal domain-like"/>
    <property type="match status" value="1"/>
</dbReference>
<dbReference type="EMBL" id="FYEK01000003">
    <property type="protein sequence ID" value="SNB52377.1"/>
    <property type="molecule type" value="Genomic_DNA"/>
</dbReference>
<dbReference type="OrthoDB" id="9770610at2"/>
<dbReference type="InParanoid" id="A0A212PZ79"/>
<feature type="domain" description="Nicotinate phosphoribosyltransferase N-terminal" evidence="11">
    <location>
        <begin position="9"/>
        <end position="131"/>
    </location>
</feature>
<evidence type="ECO:0000259" key="10">
    <source>
        <dbReference type="Pfam" id="PF04095"/>
    </source>
</evidence>
<dbReference type="Pfam" id="PF17956">
    <property type="entry name" value="NAPRTase_C"/>
    <property type="match status" value="1"/>
</dbReference>
<gene>
    <name evidence="13" type="ORF">SAMN02746019_00023050</name>
</gene>
<evidence type="ECO:0000256" key="7">
    <source>
        <dbReference type="ARBA" id="ARBA00022679"/>
    </source>
</evidence>
<evidence type="ECO:0000256" key="5">
    <source>
        <dbReference type="ARBA" id="ARBA00022598"/>
    </source>
</evidence>
<dbReference type="AlphaFoldDB" id="A0A212PZ79"/>
<dbReference type="Gene3D" id="3.20.140.10">
    <property type="entry name" value="nicotinate phosphoribosyltransferase"/>
    <property type="match status" value="2"/>
</dbReference>
<evidence type="ECO:0000256" key="2">
    <source>
        <dbReference type="ARBA" id="ARBA00010897"/>
    </source>
</evidence>
<dbReference type="GO" id="GO:0004516">
    <property type="term" value="F:nicotinate phosphoribosyltransferase activity"/>
    <property type="evidence" value="ECO:0007669"/>
    <property type="project" value="UniProtKB-UniRule"/>
</dbReference>
<dbReference type="InterPro" id="IPR041525">
    <property type="entry name" value="N/Namide_PRibTrfase"/>
</dbReference>
<dbReference type="InterPro" id="IPR036068">
    <property type="entry name" value="Nicotinate_pribotase-like_C"/>
</dbReference>
<dbReference type="InterPro" id="IPR041619">
    <property type="entry name" value="NAPRTase_C"/>
</dbReference>
<evidence type="ECO:0000256" key="1">
    <source>
        <dbReference type="ARBA" id="ARBA00004952"/>
    </source>
</evidence>
<dbReference type="CDD" id="cd01570">
    <property type="entry name" value="NAPRTase_A"/>
    <property type="match status" value="1"/>
</dbReference>
<comment type="PTM">
    <text evidence="9">Transiently phosphorylated on a His residue during the reaction cycle. Phosphorylation strongly increases the affinity for substrates and increases the rate of nicotinate D-ribonucleotide production. Dephosphorylation regenerates the low-affinity form of the enzyme, leading to product release.</text>
</comment>
<dbReference type="PANTHER" id="PTHR11098:SF1">
    <property type="entry name" value="NICOTINATE PHOSPHORIBOSYLTRANSFERASE"/>
    <property type="match status" value="1"/>
</dbReference>
<sequence length="452" mass="50149">MLRPEDRILVTDLYELTMAQAYWAHGVTGQATFSLFVRDLPPERGFLVAAGLEDVLRFLEDFRFPPEALAYLESTGIFARPFLDYLAELRFTGDVWAVPEGTLVFAQEPILEITAPIIQAQIAETYVINQVHLQTMIATKAARCVAAARGRGVVDFALRRTHGVDAGLKVARCSYLVGFQATSNVLAGKVYGIPITGTMAHSFIMAFPEEEEAFRAFAETFPERAIFLIDTYDTLEGARRAARVGRELRERGRRLLGVRLDSGDLLALSREVRRILDEAGLPEVRILASGGLDEYRIEALVGAGAPIDAFGVGTRMGVSEDWPWLDMAYKLVAYEGRPARKLSPGKASLPGPKQVFRFYDGEGKMKEDILALREERIEGGTPLLEKVMEGGRLLRPHPALAELRERFREAFGRLPEPYKALREAPRYPVRLSPGLEALANTLTAPREALGES</sequence>
<feature type="domain" description="Nicotinate phosphoribosyltransferase C-terminal" evidence="12">
    <location>
        <begin position="382"/>
        <end position="437"/>
    </location>
</feature>
<keyword evidence="6 9" id="KW-0662">Pyridine nucleotide biosynthesis</keyword>
<dbReference type="FunCoup" id="A0A212PZ79">
    <property type="interactions" value="185"/>
</dbReference>
<proteinExistence type="inferred from homology"/>
<keyword evidence="4" id="KW-0597">Phosphoprotein</keyword>
<evidence type="ECO:0000259" key="11">
    <source>
        <dbReference type="Pfam" id="PF17767"/>
    </source>
</evidence>
<dbReference type="RefSeq" id="WP_088570202.1">
    <property type="nucleotide sequence ID" value="NZ_FYEK01000003.1"/>
</dbReference>
<dbReference type="InterPro" id="IPR040727">
    <property type="entry name" value="NAPRTase_N"/>
</dbReference>
<name>A0A212PZ79_9CHLR</name>
<dbReference type="FunFam" id="3.20.20.70:FF:000076">
    <property type="entry name" value="Nicotinate phosphoribosyltransferase"/>
    <property type="match status" value="1"/>
</dbReference>
<evidence type="ECO:0000256" key="8">
    <source>
        <dbReference type="ARBA" id="ARBA00048668"/>
    </source>
</evidence>
<evidence type="ECO:0000256" key="3">
    <source>
        <dbReference type="ARBA" id="ARBA00013236"/>
    </source>
</evidence>
<dbReference type="GO" id="GO:0034355">
    <property type="term" value="P:NAD+ biosynthetic process via the salvage pathway"/>
    <property type="evidence" value="ECO:0007669"/>
    <property type="project" value="TreeGrafter"/>
</dbReference>
<dbReference type="EC" id="6.3.4.21" evidence="3 9"/>
<keyword evidence="13" id="KW-0328">Glycosyltransferase</keyword>
<evidence type="ECO:0000313" key="13">
    <source>
        <dbReference type="EMBL" id="SNB52377.1"/>
    </source>
</evidence>
<protein>
    <recommendedName>
        <fullName evidence="3 9">Nicotinate phosphoribosyltransferase</fullName>
        <ecNumber evidence="3 9">6.3.4.21</ecNumber>
    </recommendedName>
</protein>
<organism evidence="13 14">
    <name type="scientific">Thermoflexus hugenholtzii JAD2</name>
    <dbReference type="NCBI Taxonomy" id="877466"/>
    <lineage>
        <taxon>Bacteria</taxon>
        <taxon>Bacillati</taxon>
        <taxon>Chloroflexota</taxon>
        <taxon>Thermoflexia</taxon>
        <taxon>Thermoflexales</taxon>
        <taxon>Thermoflexaceae</taxon>
        <taxon>Thermoflexus</taxon>
    </lineage>
</organism>
<dbReference type="Pfam" id="PF04095">
    <property type="entry name" value="NAPRTase"/>
    <property type="match status" value="1"/>
</dbReference>
<dbReference type="PIRSF" id="PIRSF000484">
    <property type="entry name" value="NAPRT"/>
    <property type="match status" value="1"/>
</dbReference>
<dbReference type="NCBIfam" id="NF009131">
    <property type="entry name" value="PRK12484.1"/>
    <property type="match status" value="1"/>
</dbReference>
<comment type="pathway">
    <text evidence="1 9">Cofactor biosynthesis; NAD(+) biosynthesis; nicotinate D-ribonucleotide from nicotinate: step 1/1.</text>
</comment>
<feature type="domain" description="Nicotinate/nicotinamide phosphoribosyltransferase" evidence="10">
    <location>
        <begin position="154"/>
        <end position="316"/>
    </location>
</feature>
<evidence type="ECO:0000256" key="9">
    <source>
        <dbReference type="RuleBase" id="RU365100"/>
    </source>
</evidence>
<comment type="function">
    <text evidence="9">Catalyzes the first step in the biosynthesis of NAD from nicotinic acid, the ATP-dependent synthesis of beta-nicotinate D-ribonucleotide from nicotinate and 5-phospho-D-ribose 1-phosphate.</text>
</comment>
<dbReference type="InterPro" id="IPR006405">
    <property type="entry name" value="Nic_PRibTrfase_pncB"/>
</dbReference>
<keyword evidence="7 9" id="KW-0808">Transferase</keyword>
<accession>A0A212PZ79</accession>
<dbReference type="InterPro" id="IPR013785">
    <property type="entry name" value="Aldolase_TIM"/>
</dbReference>
<evidence type="ECO:0000256" key="6">
    <source>
        <dbReference type="ARBA" id="ARBA00022642"/>
    </source>
</evidence>
<dbReference type="PANTHER" id="PTHR11098">
    <property type="entry name" value="NICOTINATE PHOSPHORIBOSYLTRANSFERASE"/>
    <property type="match status" value="1"/>
</dbReference>
<dbReference type="NCBIfam" id="NF006696">
    <property type="entry name" value="PRK09243.1-3"/>
    <property type="match status" value="1"/>
</dbReference>
<keyword evidence="5 9" id="KW-0436">Ligase</keyword>
<evidence type="ECO:0000259" key="12">
    <source>
        <dbReference type="Pfam" id="PF17956"/>
    </source>
</evidence>
<dbReference type="Pfam" id="PF17767">
    <property type="entry name" value="NAPRTase_N"/>
    <property type="match status" value="1"/>
</dbReference>
<evidence type="ECO:0000313" key="14">
    <source>
        <dbReference type="Proteomes" id="UP000197025"/>
    </source>
</evidence>
<reference evidence="14" key="1">
    <citation type="submission" date="2017-06" db="EMBL/GenBank/DDBJ databases">
        <authorList>
            <person name="Varghese N."/>
            <person name="Submissions S."/>
        </authorList>
    </citation>
    <scope>NUCLEOTIDE SEQUENCE [LARGE SCALE GENOMIC DNA]</scope>
    <source>
        <strain evidence="14">JAD2</strain>
    </source>
</reference>
<comment type="similarity">
    <text evidence="2 9">Belongs to the NAPRTase family.</text>
</comment>
<dbReference type="NCBIfam" id="TIGR01513">
    <property type="entry name" value="NAPRTase_put"/>
    <property type="match status" value="1"/>
</dbReference>
<keyword evidence="14" id="KW-1185">Reference proteome</keyword>
<dbReference type="GO" id="GO:0005829">
    <property type="term" value="C:cytosol"/>
    <property type="evidence" value="ECO:0007669"/>
    <property type="project" value="TreeGrafter"/>
</dbReference>